<name>A0A4P8EKU1_9RHOB</name>
<keyword evidence="1" id="KW-0808">Transferase</keyword>
<dbReference type="GO" id="GO:0097367">
    <property type="term" value="F:carbohydrate derivative binding"/>
    <property type="evidence" value="ECO:0007669"/>
    <property type="project" value="InterPro"/>
</dbReference>
<dbReference type="KEGG" id="pseb:EOK75_19610"/>
<dbReference type="SUPFAM" id="SSF53697">
    <property type="entry name" value="SIS domain"/>
    <property type="match status" value="1"/>
</dbReference>
<feature type="domain" description="SIS" evidence="3">
    <location>
        <begin position="32"/>
        <end position="174"/>
    </location>
</feature>
<dbReference type="CDD" id="cd05008">
    <property type="entry name" value="SIS_GlmS_GlmD_1"/>
    <property type="match status" value="1"/>
</dbReference>
<evidence type="ECO:0000256" key="1">
    <source>
        <dbReference type="ARBA" id="ARBA00022576"/>
    </source>
</evidence>
<dbReference type="EMBL" id="CP039965">
    <property type="protein sequence ID" value="QCO57860.1"/>
    <property type="molecule type" value="Genomic_DNA"/>
</dbReference>
<protein>
    <submittedName>
        <fullName evidence="4">SIS domain-containing protein</fullName>
    </submittedName>
</protein>
<evidence type="ECO:0000313" key="5">
    <source>
        <dbReference type="Proteomes" id="UP000298631"/>
    </source>
</evidence>
<sequence length="342" mass="35800">MPHQTHMRREILEIPDAVESLLIQGKSGMAAGARALAACDPKFIISVARGSSDHAATYFKYICEMEAGIPVASVGPSVASIYGRKLTLQGGACLAVSQSGKSPDIVRMAEMATAGGALSFALTNHPDSALAKASTHTLQLHAGAEQSVAATKTFVTSIVSLAWLLAEWRKDRALLAALHGLPEVLSQAVTMDWSALGNQIAARPSLYCLGRGPAYAISSEAALKFKETCQLHAESFSSAEVLHGPVSIVDRGFPVLAFVSADAAEQSVVGVADAMAAKGAAVFVTSDKASQATALPCARTAHPLTDPISLILSFYAMVEQLARARGINPDAPRHLQKVTETL</sequence>
<keyword evidence="4" id="KW-0614">Plasmid</keyword>
<dbReference type="Gene3D" id="3.40.50.10490">
    <property type="entry name" value="Glucose-6-phosphate isomerase like protein, domain 1"/>
    <property type="match status" value="2"/>
</dbReference>
<organism evidence="4 5">
    <name type="scientific">Pseudorhodobacter turbinis</name>
    <dbReference type="NCBI Taxonomy" id="2500533"/>
    <lineage>
        <taxon>Bacteria</taxon>
        <taxon>Pseudomonadati</taxon>
        <taxon>Pseudomonadota</taxon>
        <taxon>Alphaproteobacteria</taxon>
        <taxon>Rhodobacterales</taxon>
        <taxon>Paracoccaceae</taxon>
        <taxon>Pseudorhodobacter</taxon>
    </lineage>
</organism>
<keyword evidence="2" id="KW-0677">Repeat</keyword>
<dbReference type="CDD" id="cd05009">
    <property type="entry name" value="SIS_GlmS_GlmD_2"/>
    <property type="match status" value="1"/>
</dbReference>
<reference evidence="4 5" key="1">
    <citation type="submission" date="2019-05" db="EMBL/GenBank/DDBJ databases">
        <title>Pseudorhodobacter turbinis sp. nov., isolated from the gut of the Korean turban shell.</title>
        <authorList>
            <person name="Jeong Y.-S."/>
            <person name="Kang W.-R."/>
            <person name="Bae J.-W."/>
        </authorList>
    </citation>
    <scope>NUCLEOTIDE SEQUENCE [LARGE SCALE GENOMIC DNA]</scope>
    <source>
        <strain evidence="4 5">S12M18</strain>
        <plasmid evidence="4 5">unnamed1</plasmid>
    </source>
</reference>
<dbReference type="InterPro" id="IPR001347">
    <property type="entry name" value="SIS_dom"/>
</dbReference>
<feature type="domain" description="SIS" evidence="3">
    <location>
        <begin position="196"/>
        <end position="332"/>
    </location>
</feature>
<evidence type="ECO:0000313" key="4">
    <source>
        <dbReference type="EMBL" id="QCO57860.1"/>
    </source>
</evidence>
<geneLocation type="plasmid" evidence="4 5">
    <name>unnamed1</name>
</geneLocation>
<dbReference type="PANTHER" id="PTHR10937:SF8">
    <property type="entry name" value="AMINOTRANSFERASE-RELATED"/>
    <property type="match status" value="1"/>
</dbReference>
<evidence type="ECO:0000259" key="3">
    <source>
        <dbReference type="PROSITE" id="PS51464"/>
    </source>
</evidence>
<dbReference type="InterPro" id="IPR035490">
    <property type="entry name" value="GlmS/FrlB_SIS"/>
</dbReference>
<keyword evidence="5" id="KW-1185">Reference proteome</keyword>
<proteinExistence type="predicted"/>
<dbReference type="Pfam" id="PF01380">
    <property type="entry name" value="SIS"/>
    <property type="match status" value="2"/>
</dbReference>
<evidence type="ECO:0000256" key="2">
    <source>
        <dbReference type="ARBA" id="ARBA00022737"/>
    </source>
</evidence>
<dbReference type="RefSeq" id="WP_137195669.1">
    <property type="nucleotide sequence ID" value="NZ_CP039965.1"/>
</dbReference>
<keyword evidence="1" id="KW-0032">Aminotransferase</keyword>
<gene>
    <name evidence="4" type="ORF">EOK75_19610</name>
</gene>
<dbReference type="PANTHER" id="PTHR10937">
    <property type="entry name" value="GLUCOSAMINE--FRUCTOSE-6-PHOSPHATE AMINOTRANSFERASE, ISOMERIZING"/>
    <property type="match status" value="1"/>
</dbReference>
<dbReference type="OrthoDB" id="9761808at2"/>
<dbReference type="InterPro" id="IPR035466">
    <property type="entry name" value="GlmS/AgaS_SIS"/>
</dbReference>
<dbReference type="AlphaFoldDB" id="A0A4P8EKU1"/>
<dbReference type="Proteomes" id="UP000298631">
    <property type="component" value="Plasmid unnamed1"/>
</dbReference>
<accession>A0A4P8EKU1</accession>
<dbReference type="InterPro" id="IPR046348">
    <property type="entry name" value="SIS_dom_sf"/>
</dbReference>
<dbReference type="GO" id="GO:1901135">
    <property type="term" value="P:carbohydrate derivative metabolic process"/>
    <property type="evidence" value="ECO:0007669"/>
    <property type="project" value="InterPro"/>
</dbReference>
<dbReference type="PROSITE" id="PS51464">
    <property type="entry name" value="SIS"/>
    <property type="match status" value="2"/>
</dbReference>
<dbReference type="GO" id="GO:0008483">
    <property type="term" value="F:transaminase activity"/>
    <property type="evidence" value="ECO:0007669"/>
    <property type="project" value="UniProtKB-KW"/>
</dbReference>